<name>A0A0K1PNV4_9BACT</name>
<dbReference type="PANTHER" id="PTHR43531">
    <property type="entry name" value="PROTEIN ICFG"/>
    <property type="match status" value="1"/>
</dbReference>
<dbReference type="EMBL" id="CP012333">
    <property type="protein sequence ID" value="AKU95205.1"/>
    <property type="molecule type" value="Genomic_DNA"/>
</dbReference>
<feature type="transmembrane region" description="Helical" evidence="5">
    <location>
        <begin position="211"/>
        <end position="231"/>
    </location>
</feature>
<evidence type="ECO:0000259" key="7">
    <source>
        <dbReference type="PROSITE" id="PS50192"/>
    </source>
</evidence>
<evidence type="ECO:0000256" key="4">
    <source>
        <dbReference type="PROSITE-ProRule" id="PRU00284"/>
    </source>
</evidence>
<dbReference type="PATRIC" id="fig|1391654.3.peg.1888"/>
<evidence type="ECO:0000256" key="2">
    <source>
        <dbReference type="ARBA" id="ARBA00022481"/>
    </source>
</evidence>
<sequence>MLSIKRIFVLIAAITTVLVAIIGARVASLRTSAEESDASNRQRYQSYQLAMELRQSSEDLTRLARTYVVTGDPQYEAEYFKILDVRNGKLPRPDGRTAALTTLMRELGFSDAELAKLSQAEANSNDLVKTEAIAMNAVKGLFEDERGEFTRHAPPDFELARRLMHDAAYHANKATIMRPINEFFTLLDERTGRTVAESQARRDAVVRSIDLLVVAAFVTLSLALFAAYRWVMGKLGGEPTQALAIATEIAAGKLDTPIVVREGDSTSVIASMKSMQERLRTIVSGIRTACQSINTASTEIATGQQDLASRTEMQAANVEEIAASIEELTSTVRQNADNAGQANNMAVSASDIATRGGKVVAEVVHVMSSIAESSRRISEISDVIDGLAFQTNILALNASVEAARAGDQGKGFAVVASEVRSLSQRSAESAKTIKALMDESASKIERGSALVGEAGRTMDEIVGSVKRVTDIMTDIAGATREQSSGLDQVNTAIVQIDRSTQQNASLVEEASAAAEAMREQSRHLTDAVSVFEVGDKARAGAGLIKARGPATPPASAPSTRLAA</sequence>
<dbReference type="PROSITE" id="PS50111">
    <property type="entry name" value="CHEMOTAXIS_TRANSDUC_2"/>
    <property type="match status" value="1"/>
</dbReference>
<dbReference type="FunFam" id="1.10.287.950:FF:000001">
    <property type="entry name" value="Methyl-accepting chemotaxis sensory transducer"/>
    <property type="match status" value="1"/>
</dbReference>
<dbReference type="KEGG" id="llu:AKJ09_01869"/>
<dbReference type="AlphaFoldDB" id="A0A0K1PNV4"/>
<feature type="domain" description="T-SNARE coiled-coil homology" evidence="7">
    <location>
        <begin position="448"/>
        <end position="510"/>
    </location>
</feature>
<keyword evidence="9" id="KW-1185">Reference proteome</keyword>
<dbReference type="InterPro" id="IPR004089">
    <property type="entry name" value="MCPsignal_dom"/>
</dbReference>
<comment type="similarity">
    <text evidence="3">Belongs to the methyl-accepting chemotaxis (MCP) protein family.</text>
</comment>
<keyword evidence="2" id="KW-0488">Methylation</keyword>
<dbReference type="CDD" id="cd11386">
    <property type="entry name" value="MCP_signal"/>
    <property type="match status" value="1"/>
</dbReference>
<evidence type="ECO:0000256" key="5">
    <source>
        <dbReference type="SAM" id="Phobius"/>
    </source>
</evidence>
<feature type="domain" description="Methyl-accepting transducer" evidence="6">
    <location>
        <begin position="289"/>
        <end position="518"/>
    </location>
</feature>
<dbReference type="Pfam" id="PF00015">
    <property type="entry name" value="MCPsignal"/>
    <property type="match status" value="1"/>
</dbReference>
<dbReference type="InterPro" id="IPR000727">
    <property type="entry name" value="T_SNARE_dom"/>
</dbReference>
<organism evidence="8 9">
    <name type="scientific">Labilithrix luteola</name>
    <dbReference type="NCBI Taxonomy" id="1391654"/>
    <lineage>
        <taxon>Bacteria</taxon>
        <taxon>Pseudomonadati</taxon>
        <taxon>Myxococcota</taxon>
        <taxon>Polyangia</taxon>
        <taxon>Polyangiales</taxon>
        <taxon>Labilitrichaceae</taxon>
        <taxon>Labilithrix</taxon>
    </lineage>
</organism>
<dbReference type="PROSITE" id="PS50192">
    <property type="entry name" value="T_SNARE"/>
    <property type="match status" value="1"/>
</dbReference>
<comment type="subcellular location">
    <subcellularLocation>
        <location evidence="1">Membrane</location>
    </subcellularLocation>
</comment>
<keyword evidence="5" id="KW-1133">Transmembrane helix</keyword>
<gene>
    <name evidence="8" type="ORF">AKJ09_01869</name>
</gene>
<proteinExistence type="inferred from homology"/>
<dbReference type="STRING" id="1391654.AKJ09_01869"/>
<dbReference type="Gene3D" id="1.10.287.950">
    <property type="entry name" value="Methyl-accepting chemotaxis protein"/>
    <property type="match status" value="1"/>
</dbReference>
<dbReference type="GO" id="GO:0007165">
    <property type="term" value="P:signal transduction"/>
    <property type="evidence" value="ECO:0007669"/>
    <property type="project" value="UniProtKB-KW"/>
</dbReference>
<dbReference type="PANTHER" id="PTHR43531:SF14">
    <property type="entry name" value="METHYL-ACCEPTING CHEMOTAXIS PROTEIN I-RELATED"/>
    <property type="match status" value="1"/>
</dbReference>
<evidence type="ECO:0000313" key="9">
    <source>
        <dbReference type="Proteomes" id="UP000064967"/>
    </source>
</evidence>
<evidence type="ECO:0000313" key="8">
    <source>
        <dbReference type="EMBL" id="AKU95205.1"/>
    </source>
</evidence>
<keyword evidence="5" id="KW-0812">Transmembrane</keyword>
<protein>
    <submittedName>
        <fullName evidence="8">Methyl-accepting chemotaxis protein I (Serine chemoreceptor protein)</fullName>
    </submittedName>
</protein>
<dbReference type="RefSeq" id="WP_146646692.1">
    <property type="nucleotide sequence ID" value="NZ_CP012333.1"/>
</dbReference>
<reference evidence="8 9" key="1">
    <citation type="submission" date="2015-08" db="EMBL/GenBank/DDBJ databases">
        <authorList>
            <person name="Babu N.S."/>
            <person name="Beckwith C.J."/>
            <person name="Beseler K.G."/>
            <person name="Brison A."/>
            <person name="Carone J.V."/>
            <person name="Caskin T.P."/>
            <person name="Diamond M."/>
            <person name="Durham M.E."/>
            <person name="Foxe J.M."/>
            <person name="Go M."/>
            <person name="Henderson B.A."/>
            <person name="Jones I.B."/>
            <person name="McGettigan J.A."/>
            <person name="Micheletti S.J."/>
            <person name="Nasrallah M.E."/>
            <person name="Ortiz D."/>
            <person name="Piller C.R."/>
            <person name="Privatt S.R."/>
            <person name="Schneider S.L."/>
            <person name="Sharp S."/>
            <person name="Smith T.C."/>
            <person name="Stanton J.D."/>
            <person name="Ullery H.E."/>
            <person name="Wilson R.J."/>
            <person name="Serrano M.G."/>
            <person name="Buck G."/>
            <person name="Lee V."/>
            <person name="Wang Y."/>
            <person name="Carvalho R."/>
            <person name="Voegtly L."/>
            <person name="Shi R."/>
            <person name="Duckworth R."/>
            <person name="Johnson A."/>
            <person name="Loviza R."/>
            <person name="Walstead R."/>
            <person name="Shah Z."/>
            <person name="Kiflezghi M."/>
            <person name="Wade K."/>
            <person name="Ball S.L."/>
            <person name="Bradley K.W."/>
            <person name="Asai D.J."/>
            <person name="Bowman C.A."/>
            <person name="Russell D.A."/>
            <person name="Pope W.H."/>
            <person name="Jacobs-Sera D."/>
            <person name="Hendrix R.W."/>
            <person name="Hatfull G.F."/>
        </authorList>
    </citation>
    <scope>NUCLEOTIDE SEQUENCE [LARGE SCALE GENOMIC DNA]</scope>
    <source>
        <strain evidence="8 9">DSM 27648</strain>
    </source>
</reference>
<evidence type="ECO:0000256" key="1">
    <source>
        <dbReference type="ARBA" id="ARBA00004370"/>
    </source>
</evidence>
<dbReference type="Proteomes" id="UP000064967">
    <property type="component" value="Chromosome"/>
</dbReference>
<dbReference type="GO" id="GO:0004888">
    <property type="term" value="F:transmembrane signaling receptor activity"/>
    <property type="evidence" value="ECO:0007669"/>
    <property type="project" value="TreeGrafter"/>
</dbReference>
<dbReference type="InterPro" id="IPR051310">
    <property type="entry name" value="MCP_chemotaxis"/>
</dbReference>
<dbReference type="SMART" id="SM00283">
    <property type="entry name" value="MA"/>
    <property type="match status" value="1"/>
</dbReference>
<keyword evidence="8" id="KW-0675">Receptor</keyword>
<keyword evidence="4" id="KW-0807">Transducer</keyword>
<evidence type="ECO:0000256" key="3">
    <source>
        <dbReference type="ARBA" id="ARBA00029447"/>
    </source>
</evidence>
<evidence type="ECO:0000259" key="6">
    <source>
        <dbReference type="PROSITE" id="PS50111"/>
    </source>
</evidence>
<dbReference type="GO" id="GO:0005886">
    <property type="term" value="C:plasma membrane"/>
    <property type="evidence" value="ECO:0007669"/>
    <property type="project" value="TreeGrafter"/>
</dbReference>
<dbReference type="SUPFAM" id="SSF58104">
    <property type="entry name" value="Methyl-accepting chemotaxis protein (MCP) signaling domain"/>
    <property type="match status" value="1"/>
</dbReference>
<accession>A0A0K1PNV4</accession>
<dbReference type="OrthoDB" id="9765170at2"/>
<keyword evidence="5" id="KW-0472">Membrane</keyword>
<dbReference type="GO" id="GO:0006935">
    <property type="term" value="P:chemotaxis"/>
    <property type="evidence" value="ECO:0007669"/>
    <property type="project" value="TreeGrafter"/>
</dbReference>